<gene>
    <name evidence="1" type="ORF">D7V94_20280</name>
</gene>
<reference evidence="1 2" key="1">
    <citation type="submission" date="2018-09" db="EMBL/GenBank/DDBJ databases">
        <title>Murine metabolic-syndrome-specific gut microbial biobank.</title>
        <authorList>
            <person name="Liu C."/>
        </authorList>
    </citation>
    <scope>NUCLEOTIDE SEQUENCE [LARGE SCALE GENOMIC DNA]</scope>
    <source>
        <strain evidence="1 2">0.1xD8-82</strain>
    </source>
</reference>
<dbReference type="RefSeq" id="WP_120472123.1">
    <property type="nucleotide sequence ID" value="NZ_RAYQ01000034.1"/>
</dbReference>
<name>A0A3A9A8D6_9FIRM</name>
<dbReference type="AlphaFoldDB" id="A0A3A9A8D6"/>
<evidence type="ECO:0000313" key="2">
    <source>
        <dbReference type="Proteomes" id="UP000280696"/>
    </source>
</evidence>
<sequence>MNQNELREKLCAIIAKGLMAKAISDKTGITTDILSRFKNGHICLCDSDASKLESYLDKVVIP</sequence>
<dbReference type="OrthoDB" id="9810693at2"/>
<keyword evidence="2" id="KW-1185">Reference proteome</keyword>
<evidence type="ECO:0008006" key="3">
    <source>
        <dbReference type="Google" id="ProtNLM"/>
    </source>
</evidence>
<accession>A0A3A9A8D6</accession>
<protein>
    <recommendedName>
        <fullName evidence="3">XRE family transcriptional regulator</fullName>
    </recommendedName>
</protein>
<comment type="caution">
    <text evidence="1">The sequence shown here is derived from an EMBL/GenBank/DDBJ whole genome shotgun (WGS) entry which is preliminary data.</text>
</comment>
<dbReference type="EMBL" id="RAYQ01000034">
    <property type="protein sequence ID" value="RKI87902.1"/>
    <property type="molecule type" value="Genomic_DNA"/>
</dbReference>
<proteinExistence type="predicted"/>
<evidence type="ECO:0000313" key="1">
    <source>
        <dbReference type="EMBL" id="RKI87902.1"/>
    </source>
</evidence>
<dbReference type="Proteomes" id="UP000280696">
    <property type="component" value="Unassembled WGS sequence"/>
</dbReference>
<organism evidence="1 2">
    <name type="scientific">Parablautia intestinalis</name>
    <dbReference type="NCBI Taxonomy" id="2320100"/>
    <lineage>
        <taxon>Bacteria</taxon>
        <taxon>Bacillati</taxon>
        <taxon>Bacillota</taxon>
        <taxon>Clostridia</taxon>
        <taxon>Lachnospirales</taxon>
        <taxon>Lachnospiraceae</taxon>
        <taxon>Parablautia</taxon>
    </lineage>
</organism>